<dbReference type="EMBL" id="JAZHRV010000001">
    <property type="protein sequence ID" value="MEH2558208.1"/>
    <property type="molecule type" value="Genomic_DNA"/>
</dbReference>
<dbReference type="PRINTS" id="PR00411">
    <property type="entry name" value="PNDRDTASEI"/>
</dbReference>
<reference evidence="2 3" key="1">
    <citation type="submission" date="2024-02" db="EMBL/GenBank/DDBJ databases">
        <title>Adaptive strategies in a cosmopolitan and abundant soil bacterium.</title>
        <authorList>
            <person name="Carini P."/>
        </authorList>
    </citation>
    <scope>NUCLEOTIDE SEQUENCE [LARGE SCALE GENOMIC DNA]</scope>
    <source>
        <strain evidence="2 3">AZCC 1608</strain>
    </source>
</reference>
<gene>
    <name evidence="2" type="ORF">V1286_005737</name>
</gene>
<dbReference type="PANTHER" id="PTHR43539:SF78">
    <property type="entry name" value="FLAVIN-CONTAINING MONOOXYGENASE"/>
    <property type="match status" value="1"/>
</dbReference>
<dbReference type="RefSeq" id="WP_334485112.1">
    <property type="nucleotide sequence ID" value="NZ_JAZHRV010000001.1"/>
</dbReference>
<evidence type="ECO:0000313" key="2">
    <source>
        <dbReference type="EMBL" id="MEH2558208.1"/>
    </source>
</evidence>
<organism evidence="2 3">
    <name type="scientific">Bradyrhizobium algeriense</name>
    <dbReference type="NCBI Taxonomy" id="634784"/>
    <lineage>
        <taxon>Bacteria</taxon>
        <taxon>Pseudomonadati</taxon>
        <taxon>Pseudomonadota</taxon>
        <taxon>Alphaproteobacteria</taxon>
        <taxon>Hyphomicrobiales</taxon>
        <taxon>Nitrobacteraceae</taxon>
        <taxon>Bradyrhizobium</taxon>
    </lineage>
</organism>
<comment type="caution">
    <text evidence="2">The sequence shown here is derived from an EMBL/GenBank/DDBJ whole genome shotgun (WGS) entry which is preliminary data.</text>
</comment>
<dbReference type="Gene3D" id="3.50.50.60">
    <property type="entry name" value="FAD/NAD(P)-binding domain"/>
    <property type="match status" value="1"/>
</dbReference>
<evidence type="ECO:0000256" key="1">
    <source>
        <dbReference type="ARBA" id="ARBA00023002"/>
    </source>
</evidence>
<dbReference type="InterPro" id="IPR036188">
    <property type="entry name" value="FAD/NAD-bd_sf"/>
</dbReference>
<dbReference type="PANTHER" id="PTHR43539">
    <property type="entry name" value="FLAVIN-BINDING MONOOXYGENASE-LIKE PROTEIN (AFU_ORTHOLOGUE AFUA_4G09220)"/>
    <property type="match status" value="1"/>
</dbReference>
<proteinExistence type="predicted"/>
<name>A0ABU8BI50_9BRAD</name>
<protein>
    <submittedName>
        <fullName evidence="2">Flavoprotein involved in K+ transport</fullName>
    </submittedName>
</protein>
<keyword evidence="3" id="KW-1185">Reference proteome</keyword>
<keyword evidence="1" id="KW-0560">Oxidoreductase</keyword>
<dbReference type="Proteomes" id="UP001364224">
    <property type="component" value="Unassembled WGS sequence"/>
</dbReference>
<dbReference type="PRINTS" id="PR00368">
    <property type="entry name" value="FADPNR"/>
</dbReference>
<dbReference type="Pfam" id="PF13738">
    <property type="entry name" value="Pyr_redox_3"/>
    <property type="match status" value="1"/>
</dbReference>
<sequence length="407" mass="44898">MPDEKIETLVIGGGQAGLVMSHRLKERGLSHLVLERHRITERWRSERWDGLKFQFPNWSVRLPDFPFPHSDPDGFANTDDIIKFIEAYAKFVSPPIRCGVAVTRLSRRDGAGFIAETTGGTITADNVVIATGPYQRNLVPDMLRDHPVFQVHAADYRNPGQLPPGAVLVAGAGASGAQIAEELLQAGRRVYLSIGRHRRLPRRYRGRDLIWWLAEMRLDQVSPEERGPARLGPVISGAYGGRTIDFRNFAADGMILVGRIEAAHRGVIEIAPGLAESMTDGDLVYTTFLDTVDAYVKRRRMELPEDPDARATFADPPCVTAPLTHLDLAAEGISAVIWATGYGVDFSWIDLPVLDARGEAVHRYGISAMPGLYFLGLQWLSKMNSSFLSGVGDDAVVLADHILARRL</sequence>
<evidence type="ECO:0000313" key="3">
    <source>
        <dbReference type="Proteomes" id="UP001364224"/>
    </source>
</evidence>
<dbReference type="SUPFAM" id="SSF51905">
    <property type="entry name" value="FAD/NAD(P)-binding domain"/>
    <property type="match status" value="1"/>
</dbReference>
<accession>A0ABU8BI50</accession>
<dbReference type="InterPro" id="IPR050982">
    <property type="entry name" value="Auxin_biosynth/cation_transpt"/>
</dbReference>